<dbReference type="Proteomes" id="UP000075714">
    <property type="component" value="Unassembled WGS sequence"/>
</dbReference>
<gene>
    <name evidence="1" type="ORF">GPECTOR_49g518</name>
</gene>
<reference evidence="2" key="1">
    <citation type="journal article" date="2016" name="Nat. Commun.">
        <title>The Gonium pectorale genome demonstrates co-option of cell cycle regulation during the evolution of multicellularity.</title>
        <authorList>
            <person name="Hanschen E.R."/>
            <person name="Marriage T.N."/>
            <person name="Ferris P.J."/>
            <person name="Hamaji T."/>
            <person name="Toyoda A."/>
            <person name="Fujiyama A."/>
            <person name="Neme R."/>
            <person name="Noguchi H."/>
            <person name="Minakuchi Y."/>
            <person name="Suzuki M."/>
            <person name="Kawai-Toyooka H."/>
            <person name="Smith D.R."/>
            <person name="Sparks H."/>
            <person name="Anderson J."/>
            <person name="Bakaric R."/>
            <person name="Luria V."/>
            <person name="Karger A."/>
            <person name="Kirschner M.W."/>
            <person name="Durand P.M."/>
            <person name="Michod R.E."/>
            <person name="Nozaki H."/>
            <person name="Olson B.J."/>
        </authorList>
    </citation>
    <scope>NUCLEOTIDE SEQUENCE [LARGE SCALE GENOMIC DNA]</scope>
    <source>
        <strain evidence="2">NIES-2863</strain>
    </source>
</reference>
<protein>
    <submittedName>
        <fullName evidence="1">Uncharacterized protein</fullName>
    </submittedName>
</protein>
<dbReference type="EMBL" id="LSYV01000050">
    <property type="protein sequence ID" value="KXZ45934.1"/>
    <property type="molecule type" value="Genomic_DNA"/>
</dbReference>
<comment type="caution">
    <text evidence="1">The sequence shown here is derived from an EMBL/GenBank/DDBJ whole genome shotgun (WGS) entry which is preliminary data.</text>
</comment>
<evidence type="ECO:0000313" key="1">
    <source>
        <dbReference type="EMBL" id="KXZ45934.1"/>
    </source>
</evidence>
<dbReference type="AlphaFoldDB" id="A0A150G7X1"/>
<proteinExistence type="predicted"/>
<name>A0A150G7X1_GONPE</name>
<organism evidence="1 2">
    <name type="scientific">Gonium pectorale</name>
    <name type="common">Green alga</name>
    <dbReference type="NCBI Taxonomy" id="33097"/>
    <lineage>
        <taxon>Eukaryota</taxon>
        <taxon>Viridiplantae</taxon>
        <taxon>Chlorophyta</taxon>
        <taxon>core chlorophytes</taxon>
        <taxon>Chlorophyceae</taxon>
        <taxon>CS clade</taxon>
        <taxon>Chlamydomonadales</taxon>
        <taxon>Volvocaceae</taxon>
        <taxon>Gonium</taxon>
    </lineage>
</organism>
<keyword evidence="2" id="KW-1185">Reference proteome</keyword>
<accession>A0A150G7X1</accession>
<sequence>MEDSQREWAVKEIKEGIAKQSQGAHSQGLRRVQWYSGRGTTIKIRLPGLSFAVSGKNDEVLGVKSFGTDETGAVLGVELKKKLTWQGLRQAETEFYLWQGSSQYPFCQVITDLQTGGAAYYSDGADEKGKVRVVRRVFVGMEKLYLFMAQLVSALPADIDAPLRSRADPGLPAGFPDELPVPRRVKPRLEPTAAPELVGGLPHYAVAFKLLAEMRADEDDVANLRDLADWPSSYFS</sequence>
<dbReference type="OrthoDB" id="537465at2759"/>
<evidence type="ECO:0000313" key="2">
    <source>
        <dbReference type="Proteomes" id="UP000075714"/>
    </source>
</evidence>